<proteinExistence type="predicted"/>
<gene>
    <name evidence="1" type="ORF">CEXT_14431</name>
</gene>
<reference evidence="1 2" key="1">
    <citation type="submission" date="2021-06" db="EMBL/GenBank/DDBJ databases">
        <title>Caerostris extrusa draft genome.</title>
        <authorList>
            <person name="Kono N."/>
            <person name="Arakawa K."/>
        </authorList>
    </citation>
    <scope>NUCLEOTIDE SEQUENCE [LARGE SCALE GENOMIC DNA]</scope>
</reference>
<accession>A0AAV4NJW0</accession>
<protein>
    <submittedName>
        <fullName evidence="1">Uncharacterized protein</fullName>
    </submittedName>
</protein>
<dbReference type="AlphaFoldDB" id="A0AAV4NJW0"/>
<organism evidence="1 2">
    <name type="scientific">Caerostris extrusa</name>
    <name type="common">Bark spider</name>
    <name type="synonym">Caerostris bankana</name>
    <dbReference type="NCBI Taxonomy" id="172846"/>
    <lineage>
        <taxon>Eukaryota</taxon>
        <taxon>Metazoa</taxon>
        <taxon>Ecdysozoa</taxon>
        <taxon>Arthropoda</taxon>
        <taxon>Chelicerata</taxon>
        <taxon>Arachnida</taxon>
        <taxon>Araneae</taxon>
        <taxon>Araneomorphae</taxon>
        <taxon>Entelegynae</taxon>
        <taxon>Araneoidea</taxon>
        <taxon>Araneidae</taxon>
        <taxon>Caerostris</taxon>
    </lineage>
</organism>
<comment type="caution">
    <text evidence="1">The sequence shown here is derived from an EMBL/GenBank/DDBJ whole genome shotgun (WGS) entry which is preliminary data.</text>
</comment>
<sequence length="117" mass="12630">MFQLAGIRRMTCYKEFLKKKTPILSISAVTGNHILKLNNDEWSSSSGEYPVSVAAYASQRFYAMSFFLITVDMPAQRSSSDSFSGNIGETSRSEGIAAHVASISSGLLAPGALARTE</sequence>
<name>A0AAV4NJW0_CAEEX</name>
<evidence type="ECO:0000313" key="2">
    <source>
        <dbReference type="Proteomes" id="UP001054945"/>
    </source>
</evidence>
<dbReference type="EMBL" id="BPLR01003481">
    <property type="protein sequence ID" value="GIX85097.1"/>
    <property type="molecule type" value="Genomic_DNA"/>
</dbReference>
<evidence type="ECO:0000313" key="1">
    <source>
        <dbReference type="EMBL" id="GIX85097.1"/>
    </source>
</evidence>
<keyword evidence="2" id="KW-1185">Reference proteome</keyword>
<dbReference type="Proteomes" id="UP001054945">
    <property type="component" value="Unassembled WGS sequence"/>
</dbReference>